<keyword evidence="3" id="KW-1185">Reference proteome</keyword>
<name>A0A5E4QEM8_9NEOP</name>
<evidence type="ECO:0000313" key="2">
    <source>
        <dbReference type="EMBL" id="VVC95530.1"/>
    </source>
</evidence>
<sequence length="223" mass="25406">MQRKFSNLSVFFPAIGNDRPVLVIYDGHSTHVDLNVIKLVLSKNIIIIKLPLHSSDTLQPLHCSGMKPMKDRSDEALVKWQRLHPSGKRNKHSNETHENNKVEYANLIFGPDVENNVETYDETQYDCTHQVVENQVYVTVPTLLSVTLQIFYKFSLEDIGSDGNCTEVKVTEHKEELVIEGNSTKVDMVGSKIEQEVNEGTMGITERNEGINTIIRKKEKLER</sequence>
<accession>A0A5E4QEM8</accession>
<evidence type="ECO:0000259" key="1">
    <source>
        <dbReference type="Pfam" id="PF03184"/>
    </source>
</evidence>
<dbReference type="Pfam" id="PF03184">
    <property type="entry name" value="DDE_1"/>
    <property type="match status" value="1"/>
</dbReference>
<dbReference type="EMBL" id="FZQP02002337">
    <property type="protein sequence ID" value="VVC95530.1"/>
    <property type="molecule type" value="Genomic_DNA"/>
</dbReference>
<evidence type="ECO:0000313" key="3">
    <source>
        <dbReference type="Proteomes" id="UP000324832"/>
    </source>
</evidence>
<gene>
    <name evidence="2" type="ORF">LSINAPIS_LOCUS7225</name>
</gene>
<reference evidence="2 3" key="1">
    <citation type="submission" date="2017-07" db="EMBL/GenBank/DDBJ databases">
        <authorList>
            <person name="Talla V."/>
            <person name="Backstrom N."/>
        </authorList>
    </citation>
    <scope>NUCLEOTIDE SEQUENCE [LARGE SCALE GENOMIC DNA]</scope>
</reference>
<dbReference type="AlphaFoldDB" id="A0A5E4QEM8"/>
<protein>
    <recommendedName>
        <fullName evidence="1">DDE-1 domain-containing protein</fullName>
    </recommendedName>
</protein>
<dbReference type="InterPro" id="IPR004875">
    <property type="entry name" value="DDE_SF_endonuclease_dom"/>
</dbReference>
<dbReference type="Proteomes" id="UP000324832">
    <property type="component" value="Unassembled WGS sequence"/>
</dbReference>
<feature type="domain" description="DDE-1" evidence="1">
    <location>
        <begin position="10"/>
        <end position="93"/>
    </location>
</feature>
<proteinExistence type="predicted"/>
<organism evidence="2 3">
    <name type="scientific">Leptidea sinapis</name>
    <dbReference type="NCBI Taxonomy" id="189913"/>
    <lineage>
        <taxon>Eukaryota</taxon>
        <taxon>Metazoa</taxon>
        <taxon>Ecdysozoa</taxon>
        <taxon>Arthropoda</taxon>
        <taxon>Hexapoda</taxon>
        <taxon>Insecta</taxon>
        <taxon>Pterygota</taxon>
        <taxon>Neoptera</taxon>
        <taxon>Endopterygota</taxon>
        <taxon>Lepidoptera</taxon>
        <taxon>Glossata</taxon>
        <taxon>Ditrysia</taxon>
        <taxon>Papilionoidea</taxon>
        <taxon>Pieridae</taxon>
        <taxon>Dismorphiinae</taxon>
        <taxon>Leptidea</taxon>
    </lineage>
</organism>
<dbReference type="GO" id="GO:0003676">
    <property type="term" value="F:nucleic acid binding"/>
    <property type="evidence" value="ECO:0007669"/>
    <property type="project" value="InterPro"/>
</dbReference>